<dbReference type="InterPro" id="IPR036869">
    <property type="entry name" value="J_dom_sf"/>
</dbReference>
<dbReference type="EMBL" id="CAUYUJ010015310">
    <property type="protein sequence ID" value="CAK0852366.1"/>
    <property type="molecule type" value="Genomic_DNA"/>
</dbReference>
<evidence type="ECO:0000313" key="1">
    <source>
        <dbReference type="EMBL" id="CAK0852366.1"/>
    </source>
</evidence>
<sequence>MAIGIQAATHAYTQVADHNHATTSTTSNFQRNLGDAKSKDLVLKVDKELYDLKKEGRTREEKQKYLKKVFLAIHPDKGGSEEAVKWFNDWKACWQTWFMY</sequence>
<dbReference type="SUPFAM" id="SSF46565">
    <property type="entry name" value="Chaperone J-domain"/>
    <property type="match status" value="1"/>
</dbReference>
<proteinExistence type="predicted"/>
<reference evidence="1" key="1">
    <citation type="submission" date="2023-10" db="EMBL/GenBank/DDBJ databases">
        <authorList>
            <person name="Chen Y."/>
            <person name="Shah S."/>
            <person name="Dougan E. K."/>
            <person name="Thang M."/>
            <person name="Chan C."/>
        </authorList>
    </citation>
    <scope>NUCLEOTIDE SEQUENCE [LARGE SCALE GENOMIC DNA]</scope>
</reference>
<name>A0ABN9U401_9DINO</name>
<gene>
    <name evidence="1" type="ORF">PCOR1329_LOCUS44191</name>
</gene>
<protein>
    <recommendedName>
        <fullName evidence="3">J domain-containing protein</fullName>
    </recommendedName>
</protein>
<accession>A0ABN9U401</accession>
<evidence type="ECO:0000313" key="2">
    <source>
        <dbReference type="Proteomes" id="UP001189429"/>
    </source>
</evidence>
<organism evidence="1 2">
    <name type="scientific">Prorocentrum cordatum</name>
    <dbReference type="NCBI Taxonomy" id="2364126"/>
    <lineage>
        <taxon>Eukaryota</taxon>
        <taxon>Sar</taxon>
        <taxon>Alveolata</taxon>
        <taxon>Dinophyceae</taxon>
        <taxon>Prorocentrales</taxon>
        <taxon>Prorocentraceae</taxon>
        <taxon>Prorocentrum</taxon>
    </lineage>
</organism>
<evidence type="ECO:0008006" key="3">
    <source>
        <dbReference type="Google" id="ProtNLM"/>
    </source>
</evidence>
<dbReference type="Proteomes" id="UP001189429">
    <property type="component" value="Unassembled WGS sequence"/>
</dbReference>
<comment type="caution">
    <text evidence="1">The sequence shown here is derived from an EMBL/GenBank/DDBJ whole genome shotgun (WGS) entry which is preliminary data.</text>
</comment>
<keyword evidence="2" id="KW-1185">Reference proteome</keyword>